<evidence type="ECO:0000313" key="2">
    <source>
        <dbReference type="Proteomes" id="UP000016927"/>
    </source>
</evidence>
<dbReference type="Proteomes" id="UP000016927">
    <property type="component" value="Unassembled WGS sequence"/>
</dbReference>
<proteinExistence type="predicted"/>
<accession>R0M7J9</accession>
<keyword evidence="2" id="KW-1185">Reference proteome</keyword>
<reference evidence="1 2" key="1">
    <citation type="journal article" date="2013" name="BMC Genomics">
        <title>Comparative genomics of parasitic silkworm microsporidia reveal an association between genome expansion and host adaptation.</title>
        <authorList>
            <person name="Pan G."/>
            <person name="Xu J."/>
            <person name="Li T."/>
            <person name="Xia Q."/>
            <person name="Liu S.L."/>
            <person name="Zhang G."/>
            <person name="Li S."/>
            <person name="Li C."/>
            <person name="Liu H."/>
            <person name="Yang L."/>
            <person name="Liu T."/>
            <person name="Zhang X."/>
            <person name="Wu Z."/>
            <person name="Fan W."/>
            <person name="Dang X."/>
            <person name="Xiang H."/>
            <person name="Tao M."/>
            <person name="Li Y."/>
            <person name="Hu J."/>
            <person name="Li Z."/>
            <person name="Lin L."/>
            <person name="Luo J."/>
            <person name="Geng L."/>
            <person name="Wang L."/>
            <person name="Long M."/>
            <person name="Wan Y."/>
            <person name="He N."/>
            <person name="Zhang Z."/>
            <person name="Lu C."/>
            <person name="Keeling P.J."/>
            <person name="Wang J."/>
            <person name="Xiang Z."/>
            <person name="Zhou Z."/>
        </authorList>
    </citation>
    <scope>NUCLEOTIDE SEQUENCE [LARGE SCALE GENOMIC DNA]</scope>
    <source>
        <strain evidence="2">CQ1 / CVCC 102059</strain>
    </source>
</reference>
<dbReference type="EMBL" id="KB908956">
    <property type="protein sequence ID" value="EOB13959.1"/>
    <property type="molecule type" value="Genomic_DNA"/>
</dbReference>
<name>R0M7J9_NOSB1</name>
<organism evidence="1 2">
    <name type="scientific">Nosema bombycis (strain CQ1 / CVCC 102059)</name>
    <name type="common">Microsporidian parasite</name>
    <name type="synonym">Pebrine of silkworm</name>
    <dbReference type="NCBI Taxonomy" id="578461"/>
    <lineage>
        <taxon>Eukaryota</taxon>
        <taxon>Fungi</taxon>
        <taxon>Fungi incertae sedis</taxon>
        <taxon>Microsporidia</taxon>
        <taxon>Nosematidae</taxon>
        <taxon>Nosema</taxon>
    </lineage>
</organism>
<protein>
    <submittedName>
        <fullName evidence="1">Uncharacterized protein</fullName>
    </submittedName>
</protein>
<evidence type="ECO:0000313" key="1">
    <source>
        <dbReference type="EMBL" id="EOB13959.1"/>
    </source>
</evidence>
<gene>
    <name evidence="1" type="ORF">NBO_48g0009</name>
</gene>
<dbReference type="AlphaFoldDB" id="R0M7J9"/>
<dbReference type="HOGENOM" id="CLU_3050910_0_0_1"/>
<dbReference type="VEuPathDB" id="MicrosporidiaDB:NBO_48g0009"/>
<sequence length="54" mass="6282">MFKFENEETSVLKTATKFFVHFLFYISDCGENRGNILKITTKCTTTNLIVEKDD</sequence>